<dbReference type="InterPro" id="IPR010664">
    <property type="entry name" value="LipoPS_assembly_LptC-rel"/>
</dbReference>
<dbReference type="RefSeq" id="WP_115169911.1">
    <property type="nucleotide sequence ID" value="NZ_UGYW01000002.1"/>
</dbReference>
<dbReference type="AlphaFoldDB" id="A0A380BW97"/>
<dbReference type="GO" id="GO:0005886">
    <property type="term" value="C:plasma membrane"/>
    <property type="evidence" value="ECO:0007669"/>
    <property type="project" value="InterPro"/>
</dbReference>
<name>A0A380BW97_SPHSI</name>
<evidence type="ECO:0000313" key="2">
    <source>
        <dbReference type="Proteomes" id="UP000254893"/>
    </source>
</evidence>
<gene>
    <name evidence="1" type="ORF">NCTC11388_01873</name>
</gene>
<dbReference type="GO" id="GO:0015221">
    <property type="term" value="F:lipopolysaccharide transmembrane transporter activity"/>
    <property type="evidence" value="ECO:0007669"/>
    <property type="project" value="InterPro"/>
</dbReference>
<proteinExistence type="predicted"/>
<dbReference type="Proteomes" id="UP000254893">
    <property type="component" value="Unassembled WGS sequence"/>
</dbReference>
<reference evidence="1 2" key="1">
    <citation type="submission" date="2018-06" db="EMBL/GenBank/DDBJ databases">
        <authorList>
            <consortium name="Pathogen Informatics"/>
            <person name="Doyle S."/>
        </authorList>
    </citation>
    <scope>NUCLEOTIDE SEQUENCE [LARGE SCALE GENOMIC DNA]</scope>
    <source>
        <strain evidence="1 2">NCTC11388</strain>
    </source>
</reference>
<protein>
    <submittedName>
        <fullName evidence="1">Lipopolysaccharide-assembly, LptC-related</fullName>
    </submittedName>
</protein>
<sequence>MTAFISILKHTLPLSIILWLGAILLHSCEPDLKEVDRIANMKKGEAVDISYGVTITYSDSALVKAVLTSPEMRVHHDTTSNYEFPKGVKIVFYDALGKESQQIVSDYAIQREKEKTTTFKKNVVITRIDGSIIKTEELIYDENSDSFYNHVMITGFFKDGKGNLQGSSFTSDADFKDVRIQNATGLYYIQDNSAFPSFGN</sequence>
<dbReference type="Pfam" id="PF06835">
    <property type="entry name" value="LptC"/>
    <property type="match status" value="1"/>
</dbReference>
<organism evidence="1 2">
    <name type="scientific">Sphingobacterium spiritivorum</name>
    <name type="common">Flavobacterium spiritivorum</name>
    <dbReference type="NCBI Taxonomy" id="258"/>
    <lineage>
        <taxon>Bacteria</taxon>
        <taxon>Pseudomonadati</taxon>
        <taxon>Bacteroidota</taxon>
        <taxon>Sphingobacteriia</taxon>
        <taxon>Sphingobacteriales</taxon>
        <taxon>Sphingobacteriaceae</taxon>
        <taxon>Sphingobacterium</taxon>
    </lineage>
</organism>
<dbReference type="InterPro" id="IPR026265">
    <property type="entry name" value="LptC"/>
</dbReference>
<accession>A0A380BW97</accession>
<evidence type="ECO:0000313" key="1">
    <source>
        <dbReference type="EMBL" id="SUJ08417.1"/>
    </source>
</evidence>
<dbReference type="NCBIfam" id="TIGR04409">
    <property type="entry name" value="LptC_YrbK"/>
    <property type="match status" value="1"/>
</dbReference>
<dbReference type="EMBL" id="UGYW01000002">
    <property type="protein sequence ID" value="SUJ08417.1"/>
    <property type="molecule type" value="Genomic_DNA"/>
</dbReference>